<dbReference type="STRING" id="686624.SAMN04488242_1124"/>
<dbReference type="InterPro" id="IPR011009">
    <property type="entry name" value="Kinase-like_dom_sf"/>
</dbReference>
<dbReference type="Gene3D" id="3.90.1200.10">
    <property type="match status" value="1"/>
</dbReference>
<organism evidence="1 2">
    <name type="scientific">Tessaracoccus oleiagri</name>
    <dbReference type="NCBI Taxonomy" id="686624"/>
    <lineage>
        <taxon>Bacteria</taxon>
        <taxon>Bacillati</taxon>
        <taxon>Actinomycetota</taxon>
        <taxon>Actinomycetes</taxon>
        <taxon>Propionibacteriales</taxon>
        <taxon>Propionibacteriaceae</taxon>
        <taxon>Tessaracoccus</taxon>
    </lineage>
</organism>
<proteinExistence type="predicted"/>
<accession>A0A1G9J9T9</accession>
<dbReference type="Proteomes" id="UP000199475">
    <property type="component" value="Unassembled WGS sequence"/>
</dbReference>
<dbReference type="SUPFAM" id="SSF56112">
    <property type="entry name" value="Protein kinase-like (PK-like)"/>
    <property type="match status" value="1"/>
</dbReference>
<dbReference type="EMBL" id="FNGP01000002">
    <property type="protein sequence ID" value="SDL34320.1"/>
    <property type="molecule type" value="Genomic_DNA"/>
</dbReference>
<dbReference type="AlphaFoldDB" id="A0A1G9J9T9"/>
<evidence type="ECO:0000313" key="2">
    <source>
        <dbReference type="Proteomes" id="UP000199475"/>
    </source>
</evidence>
<reference evidence="1 2" key="1">
    <citation type="submission" date="2016-10" db="EMBL/GenBank/DDBJ databases">
        <authorList>
            <person name="de Groot N.N."/>
        </authorList>
    </citation>
    <scope>NUCLEOTIDE SEQUENCE [LARGE SCALE GENOMIC DNA]</scope>
    <source>
        <strain evidence="1 2">CGMCC 1.9159</strain>
    </source>
</reference>
<evidence type="ECO:0000313" key="1">
    <source>
        <dbReference type="EMBL" id="SDL34320.1"/>
    </source>
</evidence>
<protein>
    <submittedName>
        <fullName evidence="1">Uncharacterized protein</fullName>
    </submittedName>
</protein>
<sequence length="356" mass="38928">MRTAALFLDAERLSALVGTEVVAKRLRHKPGLSTVAALHTPDGVHGWAQVASRAHDPRIVRAVRRAGRAGQRIRVIEHDGLTLAFGPVASDPELAAGFAELGDEQRAGSVLLRYNPHRRAVLRGTLDGAPVSIRVHGERGDAKAAQRRARGLLADGVPTIVPLQRTRSTSTWAWEGESDLAHPSADGEWAARRAGEALARLHTVGGDAREPRSTRAALLRQAEDLAVLDEHLGRRARRLVEEADLTETDLVPAHGDFSADQVAIGPGGVWLLDFDRYRLAPRLKDLGGFHAVELLSGRTPLTGPLLEGYGVDPGDALRPWVFAGLAARLMEPLRDADPRWRDRISDRLDQMEQWRR</sequence>
<gene>
    <name evidence="1" type="ORF">SAMN04488242_1124</name>
</gene>
<name>A0A1G9J9T9_9ACTN</name>
<keyword evidence="2" id="KW-1185">Reference proteome</keyword>